<feature type="compositionally biased region" description="Basic and acidic residues" evidence="1">
    <location>
        <begin position="8"/>
        <end position="22"/>
    </location>
</feature>
<keyword evidence="2" id="KW-0812">Transmembrane</keyword>
<dbReference type="InterPro" id="IPR016566">
    <property type="entry name" value="UCP010219"/>
</dbReference>
<feature type="transmembrane region" description="Helical" evidence="2">
    <location>
        <begin position="111"/>
        <end position="132"/>
    </location>
</feature>
<keyword evidence="2" id="KW-1133">Transmembrane helix</keyword>
<reference evidence="3 4" key="1">
    <citation type="submission" date="2018-03" db="EMBL/GenBank/DDBJ databases">
        <title>Bacteriophage NCPPB3778 and a type I-E CRISPR drive the evolution of the US Biological Select Agent, Rathayibacter toxicus.</title>
        <authorList>
            <person name="Davis E.W.II."/>
            <person name="Tabima J.F."/>
            <person name="Weisberg A.J."/>
            <person name="Dantas Lopes L."/>
            <person name="Wiseman M.S."/>
            <person name="Wiseman M.S."/>
            <person name="Pupko T."/>
            <person name="Belcher M.S."/>
            <person name="Sechler A.J."/>
            <person name="Tancos M.A."/>
            <person name="Schroeder B.K."/>
            <person name="Murray T.D."/>
            <person name="Luster D.G."/>
            <person name="Schneider W.L."/>
            <person name="Rogers E."/>
            <person name="Andreote F.D."/>
            <person name="Grunwald N.J."/>
            <person name="Putnam M.L."/>
            <person name="Chang J.H."/>
        </authorList>
    </citation>
    <scope>NUCLEOTIDE SEQUENCE [LARGE SCALE GENOMIC DNA]</scope>
    <source>
        <strain evidence="3 4">DSM 15932</strain>
    </source>
</reference>
<protein>
    <submittedName>
        <fullName evidence="3">DUF3159 domain-containing protein</fullName>
    </submittedName>
</protein>
<dbReference type="PIRSF" id="PIRSF010219">
    <property type="entry name" value="UCP010219"/>
    <property type="match status" value="1"/>
</dbReference>
<dbReference type="AlphaFoldDB" id="A0A3T0SYY7"/>
<name>A0A3T0SYY7_9MICO</name>
<feature type="region of interest" description="Disordered" evidence="1">
    <location>
        <begin position="1"/>
        <end position="25"/>
    </location>
</feature>
<feature type="transmembrane region" description="Helical" evidence="2">
    <location>
        <begin position="183"/>
        <end position="205"/>
    </location>
</feature>
<feature type="transmembrane region" description="Helical" evidence="2">
    <location>
        <begin position="144"/>
        <end position="167"/>
    </location>
</feature>
<organism evidence="3 4">
    <name type="scientific">Rathayibacter festucae DSM 15932</name>
    <dbReference type="NCBI Taxonomy" id="1328866"/>
    <lineage>
        <taxon>Bacteria</taxon>
        <taxon>Bacillati</taxon>
        <taxon>Actinomycetota</taxon>
        <taxon>Actinomycetes</taxon>
        <taxon>Micrococcales</taxon>
        <taxon>Microbacteriaceae</taxon>
        <taxon>Rathayibacter</taxon>
    </lineage>
</organism>
<keyword evidence="2" id="KW-0472">Membrane</keyword>
<evidence type="ECO:0000313" key="3">
    <source>
        <dbReference type="EMBL" id="AZZ51581.1"/>
    </source>
</evidence>
<dbReference type="KEGG" id="rfs:C1I64_05670"/>
<sequence>MGAEGDPQPERADQPERPERAVQPEVGDAIAKAARRSGLGVVADGEPFDGRALLGSMGGVRGILEAVVPGVAFVLLFTITGELVLSLVASVGMAVLFTVARILGRTPVIQAVGGLLGVVISAALALITGRAVDNFVPGLITNLVYGLVFLVSVLARWPLIGVAAGYLMGDGTAWRDDRRKRRLFSLLTLAWAALFFVRLAVQYPLFLAGDATALGTWKLVLGLPLYAPLLVLTVLAVRAEYRGAAERDEAAPPTERA</sequence>
<proteinExistence type="predicted"/>
<feature type="transmembrane region" description="Helical" evidence="2">
    <location>
        <begin position="217"/>
        <end position="237"/>
    </location>
</feature>
<dbReference type="Proteomes" id="UP000285317">
    <property type="component" value="Chromosome"/>
</dbReference>
<evidence type="ECO:0000313" key="4">
    <source>
        <dbReference type="Proteomes" id="UP000285317"/>
    </source>
</evidence>
<accession>A0A3T0SYY7</accession>
<evidence type="ECO:0000256" key="1">
    <source>
        <dbReference type="SAM" id="MobiDB-lite"/>
    </source>
</evidence>
<feature type="transmembrane region" description="Helical" evidence="2">
    <location>
        <begin position="83"/>
        <end position="104"/>
    </location>
</feature>
<gene>
    <name evidence="3" type="ORF">C1I64_05670</name>
</gene>
<evidence type="ECO:0000256" key="2">
    <source>
        <dbReference type="SAM" id="Phobius"/>
    </source>
</evidence>
<dbReference type="RefSeq" id="WP_127886490.1">
    <property type="nucleotide sequence ID" value="NZ_CP028137.1"/>
</dbReference>
<dbReference type="Pfam" id="PF11361">
    <property type="entry name" value="DUF3159"/>
    <property type="match status" value="1"/>
</dbReference>
<dbReference type="EMBL" id="CP028137">
    <property type="protein sequence ID" value="AZZ51581.1"/>
    <property type="molecule type" value="Genomic_DNA"/>
</dbReference>